<name>A0A968GB99_9SPIO</name>
<proteinExistence type="predicted"/>
<reference evidence="1 2" key="1">
    <citation type="submission" date="2020-03" db="EMBL/GenBank/DDBJ databases">
        <title>Spirochaetal bacteria isolated from arthropods constitute a novel genus Entomospira genus novum within the order Spirochaetales.</title>
        <authorList>
            <person name="Grana-Miraglia L."/>
            <person name="Sikutova S."/>
            <person name="Fingerle V."/>
            <person name="Sing A."/>
            <person name="Castillo-Ramirez S."/>
            <person name="Margos G."/>
            <person name="Rudolf I."/>
        </authorList>
    </citation>
    <scope>NUCLEOTIDE SEQUENCE [LARGE SCALE GENOMIC DNA]</scope>
    <source>
        <strain evidence="1 2">BR193</strain>
    </source>
</reference>
<evidence type="ECO:0000313" key="2">
    <source>
        <dbReference type="Proteomes" id="UP000711995"/>
    </source>
</evidence>
<sequence length="411" mass="46019">MSSVSNSNRASGNFIEHVGGIRNPPKLVQKVLILGTSESLGEGIAHLKPHKMTTIPQVRSAFGEQSQLTDFLIFAIQRYPDVECYGVALEPLATGAPIPPDPTTGEGDGEREKNAKALKRNARTTPDYLALFTTLFENMGDTFYTKMSVPFFDLEAMKALITLSADRFSPEIHRPITHFVPSNLNFEQQLELPKQLNSPFINLIYLEGAPEEELGKLATASMLACANVDVSSLGLPYKTTPIQGVTYRREENYRYRESDLLVRAGSSWLEQNNAGELLFGDVCSTYREKDGFADETWFFSETFANYQSKVFDMAYLLKSRFSKVIFVPNNSPTMRKDVVKPVDVKMAFVSLINQWELDALSVNSREIIESLDVRFNAKNPARIDISMVDQMSVGGRIFTVTFSHGFNTNEN</sequence>
<protein>
    <submittedName>
        <fullName evidence="1">Uncharacterized protein</fullName>
    </submittedName>
</protein>
<organism evidence="1 2">
    <name type="scientific">Entomospira entomophila</name>
    <dbReference type="NCBI Taxonomy" id="2719988"/>
    <lineage>
        <taxon>Bacteria</taxon>
        <taxon>Pseudomonadati</taxon>
        <taxon>Spirochaetota</taxon>
        <taxon>Spirochaetia</taxon>
        <taxon>Spirochaetales</taxon>
        <taxon>Spirochaetaceae</taxon>
        <taxon>Entomospira</taxon>
    </lineage>
</organism>
<dbReference type="RefSeq" id="WP_167701133.1">
    <property type="nucleotide sequence ID" value="NZ_CP118177.1"/>
</dbReference>
<dbReference type="Proteomes" id="UP000711995">
    <property type="component" value="Unassembled WGS sequence"/>
</dbReference>
<dbReference type="EMBL" id="JAATLJ010000004">
    <property type="protein sequence ID" value="NIZ41511.1"/>
    <property type="molecule type" value="Genomic_DNA"/>
</dbReference>
<dbReference type="AlphaFoldDB" id="A0A968GB99"/>
<gene>
    <name evidence="1" type="ORF">HCT14_08315</name>
</gene>
<comment type="caution">
    <text evidence="1">The sequence shown here is derived from an EMBL/GenBank/DDBJ whole genome shotgun (WGS) entry which is preliminary data.</text>
</comment>
<evidence type="ECO:0000313" key="1">
    <source>
        <dbReference type="EMBL" id="NIZ41511.1"/>
    </source>
</evidence>
<accession>A0A968GB99</accession>
<keyword evidence="2" id="KW-1185">Reference proteome</keyword>